<dbReference type="NCBIfam" id="TIGR01560">
    <property type="entry name" value="put_DNA_pack"/>
    <property type="match status" value="1"/>
</dbReference>
<dbReference type="InterPro" id="IPR021146">
    <property type="entry name" value="Phage_gp6-like_head-tail"/>
</dbReference>
<evidence type="ECO:0000313" key="1">
    <source>
        <dbReference type="EMBL" id="NNM75049.1"/>
    </source>
</evidence>
<name>A0A849IF25_9HYPH</name>
<dbReference type="CDD" id="cd08054">
    <property type="entry name" value="gp6"/>
    <property type="match status" value="1"/>
</dbReference>
<evidence type="ECO:0000313" key="2">
    <source>
        <dbReference type="Proteomes" id="UP000564885"/>
    </source>
</evidence>
<dbReference type="InterPro" id="IPR006450">
    <property type="entry name" value="Phage_HK97_gp6-like"/>
</dbReference>
<reference evidence="1 2" key="1">
    <citation type="submission" date="2020-04" db="EMBL/GenBank/DDBJ databases">
        <title>Enterovirga sp. isolate from soil.</title>
        <authorList>
            <person name="Chea S."/>
            <person name="Kim D.-U."/>
        </authorList>
    </citation>
    <scope>NUCLEOTIDE SEQUENCE [LARGE SCALE GENOMIC DNA]</scope>
    <source>
        <strain evidence="1 2">DB1703</strain>
    </source>
</reference>
<accession>A0A849IF25</accession>
<dbReference type="AlphaFoldDB" id="A0A849IF25"/>
<dbReference type="EMBL" id="JABEPP010000007">
    <property type="protein sequence ID" value="NNM75049.1"/>
    <property type="molecule type" value="Genomic_DNA"/>
</dbReference>
<proteinExistence type="predicted"/>
<dbReference type="RefSeq" id="WP_171220553.1">
    <property type="nucleotide sequence ID" value="NZ_JABEPP010000007.1"/>
</dbReference>
<dbReference type="Proteomes" id="UP000564885">
    <property type="component" value="Unassembled WGS sequence"/>
</dbReference>
<comment type="caution">
    <text evidence="1">The sequence shown here is derived from an EMBL/GenBank/DDBJ whole genome shotgun (WGS) entry which is preliminary data.</text>
</comment>
<dbReference type="Pfam" id="PF05135">
    <property type="entry name" value="Phage_connect_1"/>
    <property type="match status" value="1"/>
</dbReference>
<keyword evidence="2" id="KW-1185">Reference proteome</keyword>
<dbReference type="Gene3D" id="1.10.3230.30">
    <property type="entry name" value="Phage gp6-like head-tail connector protein"/>
    <property type="match status" value="1"/>
</dbReference>
<organism evidence="1 2">
    <name type="scientific">Enterovirga aerilata</name>
    <dbReference type="NCBI Taxonomy" id="2730920"/>
    <lineage>
        <taxon>Bacteria</taxon>
        <taxon>Pseudomonadati</taxon>
        <taxon>Pseudomonadota</taxon>
        <taxon>Alphaproteobacteria</taxon>
        <taxon>Hyphomicrobiales</taxon>
        <taxon>Methylobacteriaceae</taxon>
        <taxon>Enterovirga</taxon>
    </lineage>
</organism>
<sequence length="95" mass="10548">MVALISVSDAKQQLLIEHDEQDAFLAAKAEEATDIVIGYLKKPNHGWTEETAPPRVRSAILLVLGVLYRDREGQTNPLTDAVKALLWRDRDPALA</sequence>
<gene>
    <name evidence="1" type="ORF">HJG44_22060</name>
</gene>
<protein>
    <submittedName>
        <fullName evidence="1">Phage gp6-like head-tail connector protein</fullName>
    </submittedName>
</protein>